<dbReference type="InterPro" id="IPR027417">
    <property type="entry name" value="P-loop_NTPase"/>
</dbReference>
<comment type="similarity">
    <text evidence="1">Belongs to the ABC transporter superfamily.</text>
</comment>
<keyword evidence="2" id="KW-0813">Transport</keyword>
<dbReference type="AlphaFoldDB" id="A0A2X3C7W6"/>
<evidence type="ECO:0000256" key="1">
    <source>
        <dbReference type="ARBA" id="ARBA00005417"/>
    </source>
</evidence>
<dbReference type="PANTHER" id="PTHR43335">
    <property type="entry name" value="ABC TRANSPORTER, ATP-BINDING PROTEIN"/>
    <property type="match status" value="1"/>
</dbReference>
<evidence type="ECO:0000256" key="2">
    <source>
        <dbReference type="ARBA" id="ARBA00022448"/>
    </source>
</evidence>
<dbReference type="Proteomes" id="UP000251088">
    <property type="component" value="Unassembled WGS sequence"/>
</dbReference>
<dbReference type="EMBL" id="UAWN01000005">
    <property type="protein sequence ID" value="SQC09303.1"/>
    <property type="molecule type" value="Genomic_DNA"/>
</dbReference>
<sequence length="130" mass="14660">MLHQLSDRGISILVSTHYMDEAERCHKVAYLSYGRLLANGTIASIIASQNLITMRTSGAGLTLLESQLQRLPDIEQTVIFGNQLYITSRDEAKLKSALFAFTQQGYEFCKVDTNLEDAFTYLMKNNCEKN</sequence>
<gene>
    <name evidence="3" type="primary">ybhF_1</name>
    <name evidence="3" type="ORF">NCTC9128_01266</name>
</gene>
<accession>A0A2X3C7W6</accession>
<reference evidence="3 4" key="1">
    <citation type="submission" date="2018-06" db="EMBL/GenBank/DDBJ databases">
        <authorList>
            <consortium name="Pathogen Informatics"/>
            <person name="Doyle S."/>
        </authorList>
    </citation>
    <scope>NUCLEOTIDE SEQUENCE [LARGE SCALE GENOMIC DNA]</scope>
    <source>
        <strain evidence="3 4">NCTC9128</strain>
    </source>
</reference>
<dbReference type="SUPFAM" id="SSF52540">
    <property type="entry name" value="P-loop containing nucleoside triphosphate hydrolases"/>
    <property type="match status" value="1"/>
</dbReference>
<name>A0A2X3C7W6_KLEPN</name>
<evidence type="ECO:0000313" key="3">
    <source>
        <dbReference type="EMBL" id="SQC09303.1"/>
    </source>
</evidence>
<proteinExistence type="inferred from homology"/>
<dbReference type="Gene3D" id="3.40.50.300">
    <property type="entry name" value="P-loop containing nucleotide triphosphate hydrolases"/>
    <property type="match status" value="1"/>
</dbReference>
<organism evidence="3 4">
    <name type="scientific">Klebsiella pneumoniae</name>
    <dbReference type="NCBI Taxonomy" id="573"/>
    <lineage>
        <taxon>Bacteria</taxon>
        <taxon>Pseudomonadati</taxon>
        <taxon>Pseudomonadota</taxon>
        <taxon>Gammaproteobacteria</taxon>
        <taxon>Enterobacterales</taxon>
        <taxon>Enterobacteriaceae</taxon>
        <taxon>Klebsiella/Raoultella group</taxon>
        <taxon>Klebsiella</taxon>
        <taxon>Klebsiella pneumoniae complex</taxon>
    </lineage>
</organism>
<evidence type="ECO:0000313" key="4">
    <source>
        <dbReference type="Proteomes" id="UP000251088"/>
    </source>
</evidence>
<dbReference type="PANTHER" id="PTHR43335:SF4">
    <property type="entry name" value="ABC TRANSPORTER, ATP-BINDING PROTEIN"/>
    <property type="match status" value="1"/>
</dbReference>
<protein>
    <submittedName>
        <fullName evidence="3">Putative ABC-type multidrug transport system, ATPase component</fullName>
    </submittedName>
</protein>